<dbReference type="EMBL" id="VOLQ01000036">
    <property type="protein sequence ID" value="TWX64022.1"/>
    <property type="molecule type" value="Genomic_DNA"/>
</dbReference>
<reference evidence="7 9" key="1">
    <citation type="submission" date="2019-07" db="EMBL/GenBank/DDBJ databases">
        <title>Genomes of sea-ice associated Colwellia species.</title>
        <authorList>
            <person name="Bowman J.P."/>
        </authorList>
    </citation>
    <scope>NUCLEOTIDE SEQUENCE [LARGE SCALE GENOMIC DNA]</scope>
    <source>
        <strain evidence="6 8">ACAM 607</strain>
        <strain evidence="7 9">IC036</strain>
    </source>
</reference>
<dbReference type="OrthoDB" id="8562138at2"/>
<evidence type="ECO:0000256" key="5">
    <source>
        <dbReference type="ARBA" id="ARBA00023237"/>
    </source>
</evidence>
<dbReference type="EMBL" id="VOLR01000030">
    <property type="protein sequence ID" value="TWX55126.1"/>
    <property type="molecule type" value="Genomic_DNA"/>
</dbReference>
<comment type="similarity">
    <text evidence="2">Belongs to the MipA/OmpV family.</text>
</comment>
<organism evidence="7 9">
    <name type="scientific">Colwellia hornerae</name>
    <dbReference type="NCBI Taxonomy" id="89402"/>
    <lineage>
        <taxon>Bacteria</taxon>
        <taxon>Pseudomonadati</taxon>
        <taxon>Pseudomonadota</taxon>
        <taxon>Gammaproteobacteria</taxon>
        <taxon>Alteromonadales</taxon>
        <taxon>Colwelliaceae</taxon>
        <taxon>Colwellia</taxon>
    </lineage>
</organism>
<evidence type="ECO:0000256" key="2">
    <source>
        <dbReference type="ARBA" id="ARBA00005722"/>
    </source>
</evidence>
<evidence type="ECO:0000313" key="7">
    <source>
        <dbReference type="EMBL" id="TWX64022.1"/>
    </source>
</evidence>
<comment type="caution">
    <text evidence="7">The sequence shown here is derived from an EMBL/GenBank/DDBJ whole genome shotgun (WGS) entry which is preliminary data.</text>
</comment>
<sequence>MIRNIYKALILILFFPSFYVFSEQGTAVAAERKKATGFLYGAGISVNKEIYKGYNTRTMPLPLFGYQGENLSVFGPFINYKLLDANRFTLSAKLAPRLQGFDESDSAIFKGMRKRKSSFDAGIGIDYQKNDWKIVLTSMFDALNRSNGFEIKSTIGHVFRYGPIFFEPSISLSFLDKSHVDYYYGVSKDEVNQNRGAYLGHSGVNKSLGLSIATPIFFAGYTRLNLEYTWFDKSITESPLVENNSSLQLLFVFTKNF</sequence>
<comment type="subcellular location">
    <subcellularLocation>
        <location evidence="1">Cell outer membrane</location>
    </subcellularLocation>
</comment>
<dbReference type="RefSeq" id="WP_146800691.1">
    <property type="nucleotide sequence ID" value="NZ_VOLP01000030.1"/>
</dbReference>
<proteinExistence type="inferred from homology"/>
<evidence type="ECO:0000256" key="1">
    <source>
        <dbReference type="ARBA" id="ARBA00004442"/>
    </source>
</evidence>
<dbReference type="Proteomes" id="UP000321917">
    <property type="component" value="Unassembled WGS sequence"/>
</dbReference>
<dbReference type="AlphaFoldDB" id="A0A5C6Q5E1"/>
<dbReference type="PANTHER" id="PTHR38776:SF1">
    <property type="entry name" value="MLTA-INTERACTING PROTEIN-RELATED"/>
    <property type="match status" value="1"/>
</dbReference>
<evidence type="ECO:0000313" key="6">
    <source>
        <dbReference type="EMBL" id="TWX55126.1"/>
    </source>
</evidence>
<keyword evidence="8" id="KW-1185">Reference proteome</keyword>
<dbReference type="Proteomes" id="UP000321525">
    <property type="component" value="Unassembled WGS sequence"/>
</dbReference>
<keyword evidence="4" id="KW-0472">Membrane</keyword>
<keyword evidence="3" id="KW-0732">Signal</keyword>
<dbReference type="Pfam" id="PF06629">
    <property type="entry name" value="MipA"/>
    <property type="match status" value="1"/>
</dbReference>
<accession>A0A5C6Q5E1</accession>
<keyword evidence="5" id="KW-0998">Cell outer membrane</keyword>
<evidence type="ECO:0000256" key="3">
    <source>
        <dbReference type="ARBA" id="ARBA00022729"/>
    </source>
</evidence>
<dbReference type="GO" id="GO:0009279">
    <property type="term" value="C:cell outer membrane"/>
    <property type="evidence" value="ECO:0007669"/>
    <property type="project" value="UniProtKB-SubCell"/>
</dbReference>
<name>A0A5C6Q5E1_9GAMM</name>
<gene>
    <name evidence="6" type="ORF">ESZ26_16840</name>
    <name evidence="7" type="ORF">ESZ27_15455</name>
</gene>
<dbReference type="InterPro" id="IPR010583">
    <property type="entry name" value="MipA"/>
</dbReference>
<evidence type="ECO:0000313" key="8">
    <source>
        <dbReference type="Proteomes" id="UP000321525"/>
    </source>
</evidence>
<dbReference type="PANTHER" id="PTHR38776">
    <property type="entry name" value="MLTA-INTERACTING PROTEIN-RELATED"/>
    <property type="match status" value="1"/>
</dbReference>
<protein>
    <submittedName>
        <fullName evidence="7">MipA/OmpV family protein</fullName>
    </submittedName>
</protein>
<evidence type="ECO:0000256" key="4">
    <source>
        <dbReference type="ARBA" id="ARBA00023136"/>
    </source>
</evidence>
<evidence type="ECO:0000313" key="9">
    <source>
        <dbReference type="Proteomes" id="UP000321917"/>
    </source>
</evidence>